<accession>A0A7D5KLT6</accession>
<dbReference type="GeneID" id="56034820"/>
<dbReference type="Pfam" id="PF00534">
    <property type="entry name" value="Glycos_transf_1"/>
    <property type="match status" value="1"/>
</dbReference>
<dbReference type="GO" id="GO:0016757">
    <property type="term" value="F:glycosyltransferase activity"/>
    <property type="evidence" value="ECO:0007669"/>
    <property type="project" value="InterPro"/>
</dbReference>
<gene>
    <name evidence="2" type="ORF">HYG82_15975</name>
</gene>
<feature type="domain" description="Glycosyl transferase family 1" evidence="1">
    <location>
        <begin position="193"/>
        <end position="350"/>
    </location>
</feature>
<dbReference type="Gene3D" id="3.40.50.2000">
    <property type="entry name" value="Glycogen Phosphorylase B"/>
    <property type="match status" value="2"/>
</dbReference>
<dbReference type="EMBL" id="CP058601">
    <property type="protein sequence ID" value="QLG50238.1"/>
    <property type="molecule type" value="Genomic_DNA"/>
</dbReference>
<dbReference type="AlphaFoldDB" id="A0A7D5KLT6"/>
<dbReference type="CDD" id="cd03801">
    <property type="entry name" value="GT4_PimA-like"/>
    <property type="match status" value="1"/>
</dbReference>
<dbReference type="KEGG" id="haly:HYG82_15975"/>
<protein>
    <submittedName>
        <fullName evidence="2">Glycosyltransferase family 4 protein</fullName>
    </submittedName>
</protein>
<evidence type="ECO:0000259" key="1">
    <source>
        <dbReference type="Pfam" id="PF00534"/>
    </source>
</evidence>
<dbReference type="SUPFAM" id="SSF53756">
    <property type="entry name" value="UDP-Glycosyltransferase/glycogen phosphorylase"/>
    <property type="match status" value="1"/>
</dbReference>
<sequence length="370" mass="41857">MKIGIFVTEALYDQRRKNTISGHVQVPIQTANILCQNGHNVTIITNEAPEGYGVPEFTDDDIDLSTVSSIHGHWKDDNIDKINSLKMISNLKNIINSGNFDKIHFFGSHRVAYLLSVLDLLGVDAESHMTFTIYPGRTKLPSMLEKQLLKRIDIVSSLTEYTAQQVPRNAIDIMQPGIIKNVRSATASRAPFDNFVLFWRNADWVNGGDICRTAYSALVEEYPEIDFVYATRPNVEFEQEIKKDAENHSNIHVLTYPYEEALTIEDLVVSATVVVLPFRRLSINPQFAVLESMAAGTPVITTPVESNVDIIQHKENGYLVPPSANDVTEAITWALNHTKQMMDIGEQAEQSINKRWNWDTYEESLMTHYE</sequence>
<dbReference type="RefSeq" id="WP_179262552.1">
    <property type="nucleotide sequence ID" value="NZ_CP058601.1"/>
</dbReference>
<organism evidence="2 3">
    <name type="scientific">Natrinema halophilum</name>
    <dbReference type="NCBI Taxonomy" id="1699371"/>
    <lineage>
        <taxon>Archaea</taxon>
        <taxon>Methanobacteriati</taxon>
        <taxon>Methanobacteriota</taxon>
        <taxon>Stenosarchaea group</taxon>
        <taxon>Halobacteria</taxon>
        <taxon>Halobacteriales</taxon>
        <taxon>Natrialbaceae</taxon>
        <taxon>Natrinema</taxon>
    </lineage>
</organism>
<dbReference type="OrthoDB" id="132546at2157"/>
<dbReference type="PANTHER" id="PTHR12526">
    <property type="entry name" value="GLYCOSYLTRANSFERASE"/>
    <property type="match status" value="1"/>
</dbReference>
<evidence type="ECO:0000313" key="3">
    <source>
        <dbReference type="Proteomes" id="UP000509241"/>
    </source>
</evidence>
<keyword evidence="3" id="KW-1185">Reference proteome</keyword>
<evidence type="ECO:0000313" key="2">
    <source>
        <dbReference type="EMBL" id="QLG50238.1"/>
    </source>
</evidence>
<dbReference type="InterPro" id="IPR001296">
    <property type="entry name" value="Glyco_trans_1"/>
</dbReference>
<proteinExistence type="predicted"/>
<reference evidence="2 3" key="1">
    <citation type="submission" date="2020-07" db="EMBL/GenBank/DDBJ databases">
        <authorList>
            <person name="Cui H."/>
        </authorList>
    </citation>
    <scope>NUCLEOTIDE SEQUENCE [LARGE SCALE GENOMIC DNA]</scope>
    <source>
        <strain evidence="2 3">YPL8</strain>
    </source>
</reference>
<name>A0A7D5KLT6_9EURY</name>
<dbReference type="Proteomes" id="UP000509241">
    <property type="component" value="Chromosome"/>
</dbReference>